<dbReference type="InterPro" id="IPR036271">
    <property type="entry name" value="Tet_transcr_reg_TetR-rel_C_sf"/>
</dbReference>
<evidence type="ECO:0000259" key="5">
    <source>
        <dbReference type="PROSITE" id="PS50977"/>
    </source>
</evidence>
<protein>
    <submittedName>
        <fullName evidence="6">TetR/AcrR family transcriptional regulator</fullName>
    </submittedName>
</protein>
<organism evidence="6 8">
    <name type="scientific">Hominibacterium faecale</name>
    <dbReference type="NCBI Taxonomy" id="2839743"/>
    <lineage>
        <taxon>Bacteria</taxon>
        <taxon>Bacillati</taxon>
        <taxon>Bacillota</taxon>
        <taxon>Clostridia</taxon>
        <taxon>Peptostreptococcales</taxon>
        <taxon>Anaerovoracaceae</taxon>
        <taxon>Hominibacterium</taxon>
    </lineage>
</organism>
<accession>A0A9J6QSQ5</accession>
<dbReference type="PRINTS" id="PR00455">
    <property type="entry name" value="HTHTETR"/>
</dbReference>
<evidence type="ECO:0000256" key="2">
    <source>
        <dbReference type="ARBA" id="ARBA00023125"/>
    </source>
</evidence>
<dbReference type="Pfam" id="PF00440">
    <property type="entry name" value="TetR_N"/>
    <property type="match status" value="1"/>
</dbReference>
<dbReference type="PROSITE" id="PS50977">
    <property type="entry name" value="HTH_TETR_2"/>
    <property type="match status" value="1"/>
</dbReference>
<dbReference type="GO" id="GO:0003700">
    <property type="term" value="F:DNA-binding transcription factor activity"/>
    <property type="evidence" value="ECO:0007669"/>
    <property type="project" value="TreeGrafter"/>
</dbReference>
<dbReference type="GO" id="GO:0045892">
    <property type="term" value="P:negative regulation of DNA-templated transcription"/>
    <property type="evidence" value="ECO:0007669"/>
    <property type="project" value="UniProtKB-ARBA"/>
</dbReference>
<evidence type="ECO:0000313" key="8">
    <source>
        <dbReference type="Proteomes" id="UP001065549"/>
    </source>
</evidence>
<dbReference type="InterPro" id="IPR001647">
    <property type="entry name" value="HTH_TetR"/>
</dbReference>
<dbReference type="EMBL" id="JAOSHN010000002">
    <property type="protein sequence ID" value="MCU7377691.1"/>
    <property type="molecule type" value="Genomic_DNA"/>
</dbReference>
<dbReference type="AlphaFoldDB" id="A0A9J6QSQ5"/>
<evidence type="ECO:0000256" key="4">
    <source>
        <dbReference type="PROSITE-ProRule" id="PRU00335"/>
    </source>
</evidence>
<dbReference type="GO" id="GO:0000976">
    <property type="term" value="F:transcription cis-regulatory region binding"/>
    <property type="evidence" value="ECO:0007669"/>
    <property type="project" value="TreeGrafter"/>
</dbReference>
<evidence type="ECO:0000313" key="6">
    <source>
        <dbReference type="EMBL" id="MCU7377691.1"/>
    </source>
</evidence>
<evidence type="ECO:0000256" key="3">
    <source>
        <dbReference type="ARBA" id="ARBA00023163"/>
    </source>
</evidence>
<keyword evidence="8" id="KW-1185">Reference proteome</keyword>
<dbReference type="PANTHER" id="PTHR30055:SF234">
    <property type="entry name" value="HTH-TYPE TRANSCRIPTIONAL REGULATOR BETI"/>
    <property type="match status" value="1"/>
</dbReference>
<keyword evidence="2 4" id="KW-0238">DNA-binding</keyword>
<dbReference type="SUPFAM" id="SSF48498">
    <property type="entry name" value="Tetracyclin repressor-like, C-terminal domain"/>
    <property type="match status" value="1"/>
</dbReference>
<dbReference type="Proteomes" id="UP001065549">
    <property type="component" value="Unassembled WGS sequence"/>
</dbReference>
<comment type="caution">
    <text evidence="6">The sequence shown here is derived from an EMBL/GenBank/DDBJ whole genome shotgun (WGS) entry which is preliminary data.</text>
</comment>
<dbReference type="InterPro" id="IPR009057">
    <property type="entry name" value="Homeodomain-like_sf"/>
</dbReference>
<evidence type="ECO:0000256" key="1">
    <source>
        <dbReference type="ARBA" id="ARBA00023015"/>
    </source>
</evidence>
<feature type="DNA-binding region" description="H-T-H motif" evidence="4">
    <location>
        <begin position="34"/>
        <end position="53"/>
    </location>
</feature>
<sequence length="196" mass="22788">MAESRRAANKIKCRTKILKASRRLFKANGFENTMIEDVAAKAEVSKATLYNYFPNKESLLVGTAEDETEVFFTYVEKELANEDADSKIRKALVFLVSDSIPFIGVSRRILYLNSCKTSPLYKKGEPVRQLFLQMIRQAQQEEIFRQDVEAEDILDLFMGVYLNSQFQWERMESYSKERCEEKINHILDLALTGIYR</sequence>
<gene>
    <name evidence="6" type="ORF">OBO34_04890</name>
    <name evidence="7" type="ORF">OBO34_12525</name>
</gene>
<dbReference type="FunFam" id="1.10.10.60:FF:000141">
    <property type="entry name" value="TetR family transcriptional regulator"/>
    <property type="match status" value="1"/>
</dbReference>
<dbReference type="PANTHER" id="PTHR30055">
    <property type="entry name" value="HTH-TYPE TRANSCRIPTIONAL REGULATOR RUTR"/>
    <property type="match status" value="1"/>
</dbReference>
<keyword evidence="3" id="KW-0804">Transcription</keyword>
<name>A0A9J6QSQ5_9FIRM</name>
<dbReference type="Gene3D" id="1.10.357.10">
    <property type="entry name" value="Tetracycline Repressor, domain 2"/>
    <property type="match status" value="1"/>
</dbReference>
<dbReference type="EMBL" id="JAOSHN010000005">
    <property type="protein sequence ID" value="MCU7379171.1"/>
    <property type="molecule type" value="Genomic_DNA"/>
</dbReference>
<proteinExistence type="predicted"/>
<reference evidence="6" key="1">
    <citation type="submission" date="2022-09" db="EMBL/GenBank/DDBJ databases">
        <title>Culturomic study of gut microbiota in children with autism spectrum disorder.</title>
        <authorList>
            <person name="Efimov B.A."/>
            <person name="Chaplin A.V."/>
            <person name="Sokolova S.R."/>
            <person name="Pikina A.P."/>
            <person name="Korzhanova M."/>
            <person name="Belova V."/>
            <person name="Korostin D."/>
        </authorList>
    </citation>
    <scope>NUCLEOTIDE SEQUENCE</scope>
    <source>
        <strain evidence="6">ASD5510</strain>
    </source>
</reference>
<evidence type="ECO:0000313" key="7">
    <source>
        <dbReference type="EMBL" id="MCU7379171.1"/>
    </source>
</evidence>
<keyword evidence="1" id="KW-0805">Transcription regulation</keyword>
<dbReference type="RefSeq" id="WP_253020066.1">
    <property type="nucleotide sequence ID" value="NZ_JAOSHN010000002.1"/>
</dbReference>
<feature type="domain" description="HTH tetR-type" evidence="5">
    <location>
        <begin position="11"/>
        <end position="71"/>
    </location>
</feature>
<dbReference type="SUPFAM" id="SSF46689">
    <property type="entry name" value="Homeodomain-like"/>
    <property type="match status" value="1"/>
</dbReference>
<dbReference type="InterPro" id="IPR050109">
    <property type="entry name" value="HTH-type_TetR-like_transc_reg"/>
</dbReference>